<feature type="signal peptide" evidence="1">
    <location>
        <begin position="1"/>
        <end position="23"/>
    </location>
</feature>
<sequence>MFKKPISIIICMLFIGSVSQPYAQTNYQRAPMLYQKIITGQKKFEDLSQHEKMLVILVDQSISASDENIGDYGFSLRDIEKKCEVYKYSDSYGDVECQGSSLRIIENKCEAYFPDPQNGGLECQGSDFKVVERKCSVNMYSESYGEIDC</sequence>
<proteinExistence type="predicted"/>
<organism evidence="2 3">
    <name type="scientific">Nitrosomonas cryotolerans ATCC 49181</name>
    <dbReference type="NCBI Taxonomy" id="1131553"/>
    <lineage>
        <taxon>Bacteria</taxon>
        <taxon>Pseudomonadati</taxon>
        <taxon>Pseudomonadota</taxon>
        <taxon>Betaproteobacteria</taxon>
        <taxon>Nitrosomonadales</taxon>
        <taxon>Nitrosomonadaceae</taxon>
        <taxon>Nitrosomonas</taxon>
    </lineage>
</organism>
<feature type="chain" id="PRO_5009936076" evidence="1">
    <location>
        <begin position="24"/>
        <end position="149"/>
    </location>
</feature>
<dbReference type="EMBL" id="FSRO01000001">
    <property type="protein sequence ID" value="SIO01351.1"/>
    <property type="molecule type" value="Genomic_DNA"/>
</dbReference>
<name>A0A1N6G1N2_9PROT</name>
<gene>
    <name evidence="2" type="ORF">SAMN02743940_0504</name>
</gene>
<evidence type="ECO:0000313" key="3">
    <source>
        <dbReference type="Proteomes" id="UP000185062"/>
    </source>
</evidence>
<reference evidence="2 3" key="1">
    <citation type="submission" date="2016-12" db="EMBL/GenBank/DDBJ databases">
        <authorList>
            <person name="Song W.-J."/>
            <person name="Kurnit D.M."/>
        </authorList>
    </citation>
    <scope>NUCLEOTIDE SEQUENCE [LARGE SCALE GENOMIC DNA]</scope>
    <source>
        <strain evidence="2 3">ATCC 49181</strain>
    </source>
</reference>
<dbReference type="Proteomes" id="UP000185062">
    <property type="component" value="Unassembled WGS sequence"/>
</dbReference>
<protein>
    <submittedName>
        <fullName evidence="2">Uncharacterized protein</fullName>
    </submittedName>
</protein>
<evidence type="ECO:0000313" key="2">
    <source>
        <dbReference type="EMBL" id="SIO01351.1"/>
    </source>
</evidence>
<keyword evidence="1" id="KW-0732">Signal</keyword>
<dbReference type="AlphaFoldDB" id="A0A1N6G1N2"/>
<keyword evidence="3" id="KW-1185">Reference proteome</keyword>
<dbReference type="RefSeq" id="WP_143071300.1">
    <property type="nucleotide sequence ID" value="NZ_FSRO01000001.1"/>
</dbReference>
<evidence type="ECO:0000256" key="1">
    <source>
        <dbReference type="SAM" id="SignalP"/>
    </source>
</evidence>
<accession>A0A1N6G1N2</accession>